<protein>
    <submittedName>
        <fullName evidence="1">Uncharacterized protein</fullName>
    </submittedName>
</protein>
<reference evidence="1 2" key="1">
    <citation type="submission" date="2015-01" db="EMBL/GenBank/DDBJ databases">
        <authorList>
            <person name="Xiang T."/>
            <person name="Song Y."/>
            <person name="Huang L."/>
            <person name="Wang B."/>
            <person name="Wu P."/>
        </authorList>
    </citation>
    <scope>NUCLEOTIDE SEQUENCE [LARGE SCALE GENOMIC DNA]</scope>
    <source>
        <strain evidence="1 2">Cc12</strain>
    </source>
</reference>
<dbReference type="Proteomes" id="UP000044026">
    <property type="component" value="Unassembled WGS sequence"/>
</dbReference>
<sequence>MKTIEEIYQSLASNINNAIEEDWSKAVVNIKTVGTMVNFKGVYLNINDIENQIKVSKFDFMLTFDILNLHKITTEGGNNQWNKAIFTLFSDGNFDLEFIWDQAWHDEIVRFSKS</sequence>
<dbReference type="RefSeq" id="WP_042000934.1">
    <property type="nucleotide sequence ID" value="NZ_CP022382.1"/>
</dbReference>
<proteinExistence type="predicted"/>
<evidence type="ECO:0000313" key="1">
    <source>
        <dbReference type="EMBL" id="CEN38338.1"/>
    </source>
</evidence>
<organism evidence="1 2">
    <name type="scientific">Capnocytophaga canimorsus</name>
    <dbReference type="NCBI Taxonomy" id="28188"/>
    <lineage>
        <taxon>Bacteria</taxon>
        <taxon>Pseudomonadati</taxon>
        <taxon>Bacteroidota</taxon>
        <taxon>Flavobacteriia</taxon>
        <taxon>Flavobacteriales</taxon>
        <taxon>Flavobacteriaceae</taxon>
        <taxon>Capnocytophaga</taxon>
    </lineage>
</organism>
<dbReference type="GeneID" id="69581385"/>
<dbReference type="EMBL" id="CDOE01000071">
    <property type="protein sequence ID" value="CEN38338.1"/>
    <property type="molecule type" value="Genomic_DNA"/>
</dbReference>
<gene>
    <name evidence="1" type="ORF">CCAN12_730029</name>
</gene>
<accession>A0A0B7HLE9</accession>
<dbReference type="AlphaFoldDB" id="A0A0B7HLE9"/>
<evidence type="ECO:0000313" key="2">
    <source>
        <dbReference type="Proteomes" id="UP000044026"/>
    </source>
</evidence>
<dbReference type="InterPro" id="IPR036170">
    <property type="entry name" value="YezG-like_sf"/>
</dbReference>
<dbReference type="Gene3D" id="3.30.500.20">
    <property type="entry name" value="BH3703-like domains"/>
    <property type="match status" value="1"/>
</dbReference>
<dbReference type="SUPFAM" id="SSF160424">
    <property type="entry name" value="BH3703-like"/>
    <property type="match status" value="1"/>
</dbReference>
<name>A0A0B7HLE9_9FLAO</name>